<evidence type="ECO:0000256" key="3">
    <source>
        <dbReference type="ARBA" id="ARBA00022475"/>
    </source>
</evidence>
<accession>A0A151TPK6</accession>
<keyword evidence="4" id="KW-0723">Serine/threonine-protein kinase</keyword>
<keyword evidence="10" id="KW-0418">Kinase</keyword>
<keyword evidence="21" id="KW-1185">Reference proteome</keyword>
<dbReference type="Pfam" id="PF07714">
    <property type="entry name" value="PK_Tyr_Ser-Thr"/>
    <property type="match status" value="1"/>
</dbReference>
<keyword evidence="6" id="KW-0812">Transmembrane</keyword>
<keyword evidence="9" id="KW-0547">Nucleotide-binding</keyword>
<dbReference type="InterPro" id="IPR011009">
    <property type="entry name" value="Kinase-like_dom_sf"/>
</dbReference>
<dbReference type="PROSITE" id="PS00108">
    <property type="entry name" value="PROTEIN_KINASE_ST"/>
    <property type="match status" value="1"/>
</dbReference>
<dbReference type="GO" id="GO:0005524">
    <property type="term" value="F:ATP binding"/>
    <property type="evidence" value="ECO:0007669"/>
    <property type="project" value="UniProtKB-KW"/>
</dbReference>
<keyword evidence="5" id="KW-0808">Transferase</keyword>
<dbReference type="FunFam" id="1.10.510.10:FF:000060">
    <property type="entry name" value="G-type lectin S-receptor-like serine/threonine-protein kinase"/>
    <property type="match status" value="1"/>
</dbReference>
<dbReference type="InterPro" id="IPR001245">
    <property type="entry name" value="Ser-Thr/Tyr_kinase_cat_dom"/>
</dbReference>
<dbReference type="GO" id="GO:0030246">
    <property type="term" value="F:carbohydrate binding"/>
    <property type="evidence" value="ECO:0007669"/>
    <property type="project" value="UniProtKB-KW"/>
</dbReference>
<protein>
    <recommendedName>
        <fullName evidence="2">non-specific serine/threonine protein kinase</fullName>
        <ecNumber evidence="2">2.7.11.1</ecNumber>
    </recommendedName>
</protein>
<evidence type="ECO:0000256" key="16">
    <source>
        <dbReference type="ARBA" id="ARBA00023180"/>
    </source>
</evidence>
<evidence type="ECO:0000256" key="7">
    <source>
        <dbReference type="ARBA" id="ARBA00022729"/>
    </source>
</evidence>
<evidence type="ECO:0000256" key="6">
    <source>
        <dbReference type="ARBA" id="ARBA00022692"/>
    </source>
</evidence>
<comment type="catalytic activity">
    <reaction evidence="18">
        <text>L-seryl-[protein] + ATP = O-phospho-L-seryl-[protein] + ADP + H(+)</text>
        <dbReference type="Rhea" id="RHEA:17989"/>
        <dbReference type="Rhea" id="RHEA-COMP:9863"/>
        <dbReference type="Rhea" id="RHEA-COMP:11604"/>
        <dbReference type="ChEBI" id="CHEBI:15378"/>
        <dbReference type="ChEBI" id="CHEBI:29999"/>
        <dbReference type="ChEBI" id="CHEBI:30616"/>
        <dbReference type="ChEBI" id="CHEBI:83421"/>
        <dbReference type="ChEBI" id="CHEBI:456216"/>
        <dbReference type="EC" id="2.7.11.1"/>
    </reaction>
</comment>
<evidence type="ECO:0000256" key="17">
    <source>
        <dbReference type="ARBA" id="ARBA00047899"/>
    </source>
</evidence>
<keyword evidence="12" id="KW-1133">Transmembrane helix</keyword>
<evidence type="ECO:0000256" key="12">
    <source>
        <dbReference type="ARBA" id="ARBA00022989"/>
    </source>
</evidence>
<evidence type="ECO:0000256" key="9">
    <source>
        <dbReference type="ARBA" id="ARBA00022741"/>
    </source>
</evidence>
<keyword evidence="14" id="KW-1015">Disulfide bond</keyword>
<gene>
    <name evidence="20" type="ORF">KK1_022655</name>
</gene>
<dbReference type="EMBL" id="CM003606">
    <property type="protein sequence ID" value="KYP69005.1"/>
    <property type="molecule type" value="Genomic_DNA"/>
</dbReference>
<dbReference type="FunFam" id="3.30.200.20:FF:000330">
    <property type="entry name" value="G-type lectin S-receptor-like serine/threonine-protein kinase At4g03230"/>
    <property type="match status" value="1"/>
</dbReference>
<evidence type="ECO:0000256" key="15">
    <source>
        <dbReference type="ARBA" id="ARBA00023170"/>
    </source>
</evidence>
<evidence type="ECO:0000256" key="14">
    <source>
        <dbReference type="ARBA" id="ARBA00023157"/>
    </source>
</evidence>
<comment type="subcellular location">
    <subcellularLocation>
        <location evidence="1">Cell membrane</location>
        <topology evidence="1">Single-pass type I membrane protein</topology>
    </subcellularLocation>
</comment>
<evidence type="ECO:0000256" key="10">
    <source>
        <dbReference type="ARBA" id="ARBA00022777"/>
    </source>
</evidence>
<proteinExistence type="predicted"/>
<dbReference type="AlphaFoldDB" id="A0A151TPK6"/>
<dbReference type="OMA" id="NQESCIS"/>
<evidence type="ECO:0000256" key="2">
    <source>
        <dbReference type="ARBA" id="ARBA00012513"/>
    </source>
</evidence>
<dbReference type="CDD" id="cd14066">
    <property type="entry name" value="STKc_IRAK"/>
    <property type="match status" value="1"/>
</dbReference>
<dbReference type="PROSITE" id="PS50011">
    <property type="entry name" value="PROTEIN_KINASE_DOM"/>
    <property type="match status" value="1"/>
</dbReference>
<keyword evidence="8" id="KW-0430">Lectin</keyword>
<keyword evidence="13" id="KW-0472">Membrane</keyword>
<keyword evidence="11" id="KW-0067">ATP-binding</keyword>
<dbReference type="EC" id="2.7.11.1" evidence="2"/>
<evidence type="ECO:0000256" key="5">
    <source>
        <dbReference type="ARBA" id="ARBA00022679"/>
    </source>
</evidence>
<dbReference type="GO" id="GO:0005886">
    <property type="term" value="C:plasma membrane"/>
    <property type="evidence" value="ECO:0007669"/>
    <property type="project" value="UniProtKB-SubCell"/>
</dbReference>
<evidence type="ECO:0000256" key="13">
    <source>
        <dbReference type="ARBA" id="ARBA00023136"/>
    </source>
</evidence>
<dbReference type="Gramene" id="C.cajan_22003.t">
    <property type="protein sequence ID" value="C.cajan_22003.t"/>
    <property type="gene ID" value="C.cajan_22003"/>
</dbReference>
<sequence>MKGDVRTRMSTEEADEDKQDDLELPFFDFATIVNATNNFSIENKLGEGGFGPVYKGIFVDGQEIAIKRLSQSSGQGLKEFRNEVILCAKLQHRNLVKVLGYCIKGKEKMLLYEYMPNKSLDLFLFESTQSKCLDWPVRFNILNAIARGLLYLHQDSRLRIIHRDLKASNILLDNDMNPKISDFGLARMCGSDQVEGSTSIIVGTHGYMAPEYAIDGLFSTKSDVFSFGVLLLEIISGKKNKAFTYLDNNHNLIDHAWTLWENGTPEKLIDACLENSCNIFEVVRCIQIILLCLQHHPNDRPNMTSVVVMLTSENALPSPKEPGFLIRRVSDEEGESSSNKHTSYSINEVTVSILNAR</sequence>
<keyword evidence="3" id="KW-1003">Cell membrane</keyword>
<reference evidence="20 21" key="1">
    <citation type="journal article" date="2012" name="Nat. Biotechnol.">
        <title>Draft genome sequence of pigeonpea (Cajanus cajan), an orphan legume crop of resource-poor farmers.</title>
        <authorList>
            <person name="Varshney R.K."/>
            <person name="Chen W."/>
            <person name="Li Y."/>
            <person name="Bharti A.K."/>
            <person name="Saxena R.K."/>
            <person name="Schlueter J.A."/>
            <person name="Donoghue M.T."/>
            <person name="Azam S."/>
            <person name="Fan G."/>
            <person name="Whaley A.M."/>
            <person name="Farmer A.D."/>
            <person name="Sheridan J."/>
            <person name="Iwata A."/>
            <person name="Tuteja R."/>
            <person name="Penmetsa R.V."/>
            <person name="Wu W."/>
            <person name="Upadhyaya H.D."/>
            <person name="Yang S.P."/>
            <person name="Shah T."/>
            <person name="Saxena K.B."/>
            <person name="Michael T."/>
            <person name="McCombie W.R."/>
            <person name="Yang B."/>
            <person name="Zhang G."/>
            <person name="Yang H."/>
            <person name="Wang J."/>
            <person name="Spillane C."/>
            <person name="Cook D.R."/>
            <person name="May G.D."/>
            <person name="Xu X."/>
            <person name="Jackson S.A."/>
        </authorList>
    </citation>
    <scope>NUCLEOTIDE SEQUENCE [LARGE SCALE GENOMIC DNA]</scope>
    <source>
        <strain evidence="21">cv. Asha</strain>
    </source>
</reference>
<organism evidence="20 21">
    <name type="scientific">Cajanus cajan</name>
    <name type="common">Pigeon pea</name>
    <name type="synonym">Cajanus indicus</name>
    <dbReference type="NCBI Taxonomy" id="3821"/>
    <lineage>
        <taxon>Eukaryota</taxon>
        <taxon>Viridiplantae</taxon>
        <taxon>Streptophyta</taxon>
        <taxon>Embryophyta</taxon>
        <taxon>Tracheophyta</taxon>
        <taxon>Spermatophyta</taxon>
        <taxon>Magnoliopsida</taxon>
        <taxon>eudicotyledons</taxon>
        <taxon>Gunneridae</taxon>
        <taxon>Pentapetalae</taxon>
        <taxon>rosids</taxon>
        <taxon>fabids</taxon>
        <taxon>Fabales</taxon>
        <taxon>Fabaceae</taxon>
        <taxon>Papilionoideae</taxon>
        <taxon>50 kb inversion clade</taxon>
        <taxon>NPAAA clade</taxon>
        <taxon>indigoferoid/millettioid clade</taxon>
        <taxon>Phaseoleae</taxon>
        <taxon>Cajanus</taxon>
    </lineage>
</organism>
<dbReference type="Gene3D" id="3.30.200.20">
    <property type="entry name" value="Phosphorylase Kinase, domain 1"/>
    <property type="match status" value="1"/>
</dbReference>
<keyword evidence="7" id="KW-0732">Signal</keyword>
<evidence type="ECO:0000256" key="1">
    <source>
        <dbReference type="ARBA" id="ARBA00004251"/>
    </source>
</evidence>
<name>A0A151TPK6_CAJCA</name>
<evidence type="ECO:0000256" key="4">
    <source>
        <dbReference type="ARBA" id="ARBA00022527"/>
    </source>
</evidence>
<keyword evidence="15" id="KW-0675">Receptor</keyword>
<dbReference type="Proteomes" id="UP000075243">
    <property type="component" value="Chromosome 4"/>
</dbReference>
<dbReference type="STRING" id="3821.A0A151TPK6"/>
<dbReference type="SUPFAM" id="SSF56112">
    <property type="entry name" value="Protein kinase-like (PK-like)"/>
    <property type="match status" value="1"/>
</dbReference>
<evidence type="ECO:0000259" key="19">
    <source>
        <dbReference type="PROSITE" id="PS50011"/>
    </source>
</evidence>
<dbReference type="GO" id="GO:0004674">
    <property type="term" value="F:protein serine/threonine kinase activity"/>
    <property type="evidence" value="ECO:0007669"/>
    <property type="project" value="UniProtKB-KW"/>
</dbReference>
<evidence type="ECO:0000256" key="8">
    <source>
        <dbReference type="ARBA" id="ARBA00022734"/>
    </source>
</evidence>
<dbReference type="PANTHER" id="PTHR27002:SF853">
    <property type="entry name" value="CYSTEINE-RICH RLK (RECEPTOR-LIKE KINASE) PROTEIN"/>
    <property type="match status" value="1"/>
</dbReference>
<dbReference type="Gene3D" id="1.10.510.10">
    <property type="entry name" value="Transferase(Phosphotransferase) domain 1"/>
    <property type="match status" value="1"/>
</dbReference>
<evidence type="ECO:0000256" key="18">
    <source>
        <dbReference type="ARBA" id="ARBA00048679"/>
    </source>
</evidence>
<feature type="domain" description="Protein kinase" evidence="19">
    <location>
        <begin position="39"/>
        <end position="316"/>
    </location>
</feature>
<evidence type="ECO:0000313" key="20">
    <source>
        <dbReference type="EMBL" id="KYP69005.1"/>
    </source>
</evidence>
<evidence type="ECO:0000313" key="21">
    <source>
        <dbReference type="Proteomes" id="UP000075243"/>
    </source>
</evidence>
<comment type="catalytic activity">
    <reaction evidence="17">
        <text>L-threonyl-[protein] + ATP = O-phospho-L-threonyl-[protein] + ADP + H(+)</text>
        <dbReference type="Rhea" id="RHEA:46608"/>
        <dbReference type="Rhea" id="RHEA-COMP:11060"/>
        <dbReference type="Rhea" id="RHEA-COMP:11605"/>
        <dbReference type="ChEBI" id="CHEBI:15378"/>
        <dbReference type="ChEBI" id="CHEBI:30013"/>
        <dbReference type="ChEBI" id="CHEBI:30616"/>
        <dbReference type="ChEBI" id="CHEBI:61977"/>
        <dbReference type="ChEBI" id="CHEBI:456216"/>
        <dbReference type="EC" id="2.7.11.1"/>
    </reaction>
</comment>
<dbReference type="PANTHER" id="PTHR27002">
    <property type="entry name" value="RECEPTOR-LIKE SERINE/THREONINE-PROTEIN KINASE SD1-8"/>
    <property type="match status" value="1"/>
</dbReference>
<dbReference type="SMART" id="SM00220">
    <property type="entry name" value="S_TKc"/>
    <property type="match status" value="1"/>
</dbReference>
<evidence type="ECO:0000256" key="11">
    <source>
        <dbReference type="ARBA" id="ARBA00022840"/>
    </source>
</evidence>
<dbReference type="Pfam" id="PF11883">
    <property type="entry name" value="DUF3403"/>
    <property type="match status" value="1"/>
</dbReference>
<dbReference type="InterPro" id="IPR008271">
    <property type="entry name" value="Ser/Thr_kinase_AS"/>
</dbReference>
<dbReference type="InterPro" id="IPR021820">
    <property type="entry name" value="S-locus_recpt_kinase_C"/>
</dbReference>
<keyword evidence="16" id="KW-0325">Glycoprotein</keyword>
<dbReference type="InterPro" id="IPR000719">
    <property type="entry name" value="Prot_kinase_dom"/>
</dbReference>